<dbReference type="EMBL" id="QUMO01000001">
    <property type="protein sequence ID" value="REF89085.1"/>
    <property type="molecule type" value="Genomic_DNA"/>
</dbReference>
<reference evidence="1 2" key="1">
    <citation type="submission" date="2018-08" db="EMBL/GenBank/DDBJ databases">
        <title>Genomic Encyclopedia of Type Strains, Phase IV (KMG-IV): sequencing the most valuable type-strain genomes for metagenomic binning, comparative biology and taxonomic classification.</title>
        <authorList>
            <person name="Goeker M."/>
        </authorList>
    </citation>
    <scope>NUCLEOTIDE SEQUENCE [LARGE SCALE GENOMIC DNA]</scope>
    <source>
        <strain evidence="1 2">BW863</strain>
    </source>
</reference>
<dbReference type="Proteomes" id="UP000256900">
    <property type="component" value="Unassembled WGS sequence"/>
</dbReference>
<dbReference type="InterPro" id="IPR029063">
    <property type="entry name" value="SAM-dependent_MTases_sf"/>
</dbReference>
<dbReference type="Pfam" id="PF05711">
    <property type="entry name" value="TylF"/>
    <property type="match status" value="1"/>
</dbReference>
<gene>
    <name evidence="1" type="ORF">DES32_0299</name>
</gene>
<sequence>MDTDITRDLNGIPAVCSARAEVAGKDAQSGHAIWQGLRRVHLPALWDANDRSYARCIIGLYYAVAEIRLPGDFAQFGVYRGRSARFLESFLTSGRKLHLFDSFEGLPTEWTGVLPAGAFRLREADIPRFDPETCVVHRGWFKDTAPPFVADYPKPLAFIHMDADLYTSTMDVFDNINALIVPETIIMFDEYVMQESDEEHRALIDWTRRYDRRFEYLWRTNGAQVCIRILQ</sequence>
<dbReference type="GO" id="GO:0008168">
    <property type="term" value="F:methyltransferase activity"/>
    <property type="evidence" value="ECO:0007669"/>
    <property type="project" value="UniProtKB-KW"/>
</dbReference>
<accession>A0A3D9Z2M9</accession>
<protein>
    <submittedName>
        <fullName evidence="1">Macrocin-O-methyltransferase TylF</fullName>
    </submittedName>
</protein>
<name>A0A3D9Z2M9_9HYPH</name>
<organism evidence="1 2">
    <name type="scientific">Methylovirgula ligni</name>
    <dbReference type="NCBI Taxonomy" id="569860"/>
    <lineage>
        <taxon>Bacteria</taxon>
        <taxon>Pseudomonadati</taxon>
        <taxon>Pseudomonadota</taxon>
        <taxon>Alphaproteobacteria</taxon>
        <taxon>Hyphomicrobiales</taxon>
        <taxon>Beijerinckiaceae</taxon>
        <taxon>Methylovirgula</taxon>
    </lineage>
</organism>
<dbReference type="PANTHER" id="PTHR40036:SF1">
    <property type="entry name" value="MACROCIN O-METHYLTRANSFERASE"/>
    <property type="match status" value="1"/>
</dbReference>
<dbReference type="GO" id="GO:0032259">
    <property type="term" value="P:methylation"/>
    <property type="evidence" value="ECO:0007669"/>
    <property type="project" value="UniProtKB-KW"/>
</dbReference>
<dbReference type="Gene3D" id="3.40.50.150">
    <property type="entry name" value="Vaccinia Virus protein VP39"/>
    <property type="match status" value="1"/>
</dbReference>
<keyword evidence="1" id="KW-0489">Methyltransferase</keyword>
<evidence type="ECO:0000313" key="1">
    <source>
        <dbReference type="EMBL" id="REF89085.1"/>
    </source>
</evidence>
<comment type="caution">
    <text evidence="1">The sequence shown here is derived from an EMBL/GenBank/DDBJ whole genome shotgun (WGS) entry which is preliminary data.</text>
</comment>
<dbReference type="PANTHER" id="PTHR40036">
    <property type="entry name" value="MACROCIN O-METHYLTRANSFERASE"/>
    <property type="match status" value="1"/>
</dbReference>
<dbReference type="RefSeq" id="WP_115834899.1">
    <property type="nucleotide sequence ID" value="NZ_CP025086.1"/>
</dbReference>
<dbReference type="AlphaFoldDB" id="A0A3D9Z2M9"/>
<proteinExistence type="predicted"/>
<dbReference type="InterPro" id="IPR008884">
    <property type="entry name" value="TylF_MeTrfase"/>
</dbReference>
<evidence type="ECO:0000313" key="2">
    <source>
        <dbReference type="Proteomes" id="UP000256900"/>
    </source>
</evidence>
<keyword evidence="1" id="KW-0808">Transferase</keyword>
<keyword evidence="2" id="KW-1185">Reference proteome</keyword>
<dbReference type="OrthoDB" id="9811332at2"/>